<dbReference type="InterPro" id="IPR007787">
    <property type="entry name" value="DUF687"/>
</dbReference>
<protein>
    <submittedName>
        <fullName evidence="1">Uncharacterized protein</fullName>
    </submittedName>
</protein>
<organism evidence="1 2">
    <name type="scientific">Chlamydia suis</name>
    <dbReference type="NCBI Taxonomy" id="83559"/>
    <lineage>
        <taxon>Bacteria</taxon>
        <taxon>Pseudomonadati</taxon>
        <taxon>Chlamydiota</taxon>
        <taxon>Chlamydiia</taxon>
        <taxon>Chlamydiales</taxon>
        <taxon>Chlamydiaceae</taxon>
        <taxon>Chlamydia/Chlamydophila group</taxon>
        <taxon>Chlamydia</taxon>
    </lineage>
</organism>
<dbReference type="RefSeq" id="WP_181389129.1">
    <property type="nucleotide sequence ID" value="NZ_CP035278.1"/>
</dbReference>
<sequence>MLCKLLRLELTSLFSELGGGDIRSSLRTGSLITSVSSLEIQVALSPEDLANGVRVCEYDEEEEAQRLEWAGVGYVNSSGLTRNSAWRDAFRLSEMPCRPVFATPNSGGWSCWLLSRGLGLSQCSSIPESHPTVRALLRTWSRFFLGEGEVFLQIYNGDGGLFVERALQLLSCREWLSRIRVIGINPSLLECNDDSS</sequence>
<accession>A0ABX6IQT7</accession>
<reference evidence="1" key="1">
    <citation type="submission" date="2019-01" db="EMBL/GenBank/DDBJ databases">
        <title>Whole genome sequencing and annotation enables comparative genome analysis that reveals unique features of the Chlamydia suis R19 Genome.</title>
        <authorList>
            <person name="Dimond Z.E."/>
        </authorList>
    </citation>
    <scope>NUCLEOTIDE SEQUENCE [LARGE SCALE GENOMIC DNA]</scope>
    <source>
        <strain evidence="1">R19</strain>
    </source>
</reference>
<dbReference type="Pfam" id="PF05095">
    <property type="entry name" value="DUF687"/>
    <property type="match status" value="1"/>
</dbReference>
<proteinExistence type="predicted"/>
<name>A0ABX6IQT7_9CHLA</name>
<evidence type="ECO:0000313" key="1">
    <source>
        <dbReference type="EMBL" id="QHP83523.1"/>
    </source>
</evidence>
<evidence type="ECO:0000313" key="2">
    <source>
        <dbReference type="Proteomes" id="UP000512184"/>
    </source>
</evidence>
<gene>
    <name evidence="1" type="primary">hypothetical protein</name>
    <name evidence="1" type="ORF">Chls_648</name>
</gene>
<keyword evidence="2" id="KW-1185">Reference proteome</keyword>
<dbReference type="EMBL" id="CP035278">
    <property type="protein sequence ID" value="QHP83523.1"/>
    <property type="molecule type" value="Genomic_DNA"/>
</dbReference>
<dbReference type="Proteomes" id="UP000512184">
    <property type="component" value="Chromosome"/>
</dbReference>